<protein>
    <recommendedName>
        <fullName evidence="10">Polysaccharide biosynthesis protein C-terminal domain-containing protein</fullName>
    </recommendedName>
</protein>
<feature type="transmembrane region" description="Helical" evidence="7">
    <location>
        <begin position="145"/>
        <end position="165"/>
    </location>
</feature>
<accession>A0A563UIP9</accession>
<evidence type="ECO:0000256" key="5">
    <source>
        <dbReference type="ARBA" id="ARBA00022989"/>
    </source>
</evidence>
<reference evidence="8 9" key="1">
    <citation type="submission" date="2019-07" db="EMBL/GenBank/DDBJ databases">
        <authorList>
            <person name="Kim J."/>
        </authorList>
    </citation>
    <scope>NUCLEOTIDE SEQUENCE [LARGE SCALE GENOMIC DNA]</scope>
    <source>
        <strain evidence="9">dk17</strain>
    </source>
</reference>
<feature type="transmembrane region" description="Helical" evidence="7">
    <location>
        <begin position="420"/>
        <end position="439"/>
    </location>
</feature>
<dbReference type="PANTHER" id="PTHR30250">
    <property type="entry name" value="PST FAMILY PREDICTED COLANIC ACID TRANSPORTER"/>
    <property type="match status" value="1"/>
</dbReference>
<evidence type="ECO:0000256" key="7">
    <source>
        <dbReference type="SAM" id="Phobius"/>
    </source>
</evidence>
<dbReference type="GO" id="GO:0005886">
    <property type="term" value="C:plasma membrane"/>
    <property type="evidence" value="ECO:0007669"/>
    <property type="project" value="UniProtKB-SubCell"/>
</dbReference>
<dbReference type="InterPro" id="IPR050833">
    <property type="entry name" value="Poly_Biosynth_Transport"/>
</dbReference>
<comment type="subcellular location">
    <subcellularLocation>
        <location evidence="1">Cell membrane</location>
        <topology evidence="1">Multi-pass membrane protein</topology>
    </subcellularLocation>
</comment>
<comment type="similarity">
    <text evidence="2">Belongs to the polysaccharide synthase family.</text>
</comment>
<sequence>MISFIRKASSKIGIDGAIAFTLLSRAVQGFGSIGSVIFIGTFLSPEERGYFYTFASILAIQVFFELGLSGIITQYTAHEFAHLTWAGNDLEGDDYYRSRLSSLMHFFVKWFGIISIFLFFVLIASGFYFFSKFGNNDNVSWKNPWIILCVATSLNLFIDPMLAYMDGLGEVKDMAKLRMVQKTAYVFLQFLFFALGFKLYSAALASLISILINFIQLASRERRLKIIGIWKIRGDSVINYMAEIFPYQWRIALSWISGYFIFQLFNPVLFAYAGKVVAGQMGMSLQVLNGISNLSMSWITTKIPLLASLIVHKKFAESNSVFNNTVKNLLIVNIAGVMVFYGGVVFLNYTSNHFSNKFLPPVATLMLCAVTIINQLIFSWATYLRCHKQEPFLVNSIVIGLLCGISTITLGKYLGVMGVVGGYTLISIAISLPWAYYIFKSKIRLWHQSKIISLTAAVIT</sequence>
<feature type="transmembrane region" description="Helical" evidence="7">
    <location>
        <begin position="49"/>
        <end position="68"/>
    </location>
</feature>
<keyword evidence="3" id="KW-1003">Cell membrane</keyword>
<feature type="transmembrane region" description="Helical" evidence="7">
    <location>
        <begin position="186"/>
        <end position="215"/>
    </location>
</feature>
<keyword evidence="6 7" id="KW-0472">Membrane</keyword>
<dbReference type="OrthoDB" id="8562875at2"/>
<evidence type="ECO:0000256" key="6">
    <source>
        <dbReference type="ARBA" id="ARBA00023136"/>
    </source>
</evidence>
<dbReference type="Proteomes" id="UP000320042">
    <property type="component" value="Unassembled WGS sequence"/>
</dbReference>
<keyword evidence="5 7" id="KW-1133">Transmembrane helix</keyword>
<evidence type="ECO:0000256" key="2">
    <source>
        <dbReference type="ARBA" id="ARBA00007430"/>
    </source>
</evidence>
<evidence type="ECO:0000256" key="4">
    <source>
        <dbReference type="ARBA" id="ARBA00022692"/>
    </source>
</evidence>
<feature type="transmembrane region" description="Helical" evidence="7">
    <location>
        <begin position="361"/>
        <end position="380"/>
    </location>
</feature>
<keyword evidence="9" id="KW-1185">Reference proteome</keyword>
<feature type="transmembrane region" description="Helical" evidence="7">
    <location>
        <begin position="392"/>
        <end position="414"/>
    </location>
</feature>
<feature type="transmembrane region" description="Helical" evidence="7">
    <location>
        <begin position="12"/>
        <end position="43"/>
    </location>
</feature>
<feature type="transmembrane region" description="Helical" evidence="7">
    <location>
        <begin position="106"/>
        <end position="130"/>
    </location>
</feature>
<dbReference type="PANTHER" id="PTHR30250:SF10">
    <property type="entry name" value="LIPOPOLYSACCHARIDE BIOSYNTHESIS PROTEIN WZXC"/>
    <property type="match status" value="1"/>
</dbReference>
<organism evidence="8 9">
    <name type="scientific">Mucilaginibacter pallidiroseus</name>
    <dbReference type="NCBI Taxonomy" id="2599295"/>
    <lineage>
        <taxon>Bacteria</taxon>
        <taxon>Pseudomonadati</taxon>
        <taxon>Bacteroidota</taxon>
        <taxon>Sphingobacteriia</taxon>
        <taxon>Sphingobacteriales</taxon>
        <taxon>Sphingobacteriaceae</taxon>
        <taxon>Mucilaginibacter</taxon>
    </lineage>
</organism>
<evidence type="ECO:0000313" key="8">
    <source>
        <dbReference type="EMBL" id="TWR31173.1"/>
    </source>
</evidence>
<evidence type="ECO:0000256" key="3">
    <source>
        <dbReference type="ARBA" id="ARBA00022475"/>
    </source>
</evidence>
<keyword evidence="4 7" id="KW-0812">Transmembrane</keyword>
<feature type="transmembrane region" description="Helical" evidence="7">
    <location>
        <begin position="329"/>
        <end position="349"/>
    </location>
</feature>
<gene>
    <name evidence="8" type="ORF">FPZ43_01465</name>
</gene>
<comment type="caution">
    <text evidence="8">The sequence shown here is derived from an EMBL/GenBank/DDBJ whole genome shotgun (WGS) entry which is preliminary data.</text>
</comment>
<dbReference type="AlphaFoldDB" id="A0A563UIP9"/>
<proteinExistence type="inferred from homology"/>
<evidence type="ECO:0000256" key="1">
    <source>
        <dbReference type="ARBA" id="ARBA00004651"/>
    </source>
</evidence>
<evidence type="ECO:0008006" key="10">
    <source>
        <dbReference type="Google" id="ProtNLM"/>
    </source>
</evidence>
<dbReference type="RefSeq" id="WP_146380070.1">
    <property type="nucleotide sequence ID" value="NZ_VOEJ01000001.1"/>
</dbReference>
<evidence type="ECO:0000313" key="9">
    <source>
        <dbReference type="Proteomes" id="UP000320042"/>
    </source>
</evidence>
<dbReference type="EMBL" id="VOEJ01000001">
    <property type="protein sequence ID" value="TWR31173.1"/>
    <property type="molecule type" value="Genomic_DNA"/>
</dbReference>
<name>A0A563UIP9_9SPHI</name>
<feature type="transmembrane region" description="Helical" evidence="7">
    <location>
        <begin position="251"/>
        <end position="273"/>
    </location>
</feature>